<reference evidence="1 2" key="1">
    <citation type="submission" date="2016-10" db="EMBL/GenBank/DDBJ databases">
        <authorList>
            <person name="Varghese N."/>
            <person name="Submissions S."/>
        </authorList>
    </citation>
    <scope>NUCLEOTIDE SEQUENCE [LARGE SCALE GENOMIC DNA]</scope>
    <source>
        <strain evidence="1 2">YR512</strain>
    </source>
</reference>
<accession>A0A1I4EHG5</accession>
<dbReference type="Proteomes" id="UP000198841">
    <property type="component" value="Unassembled WGS sequence"/>
</dbReference>
<evidence type="ECO:0000313" key="1">
    <source>
        <dbReference type="EMBL" id="SFL04440.1"/>
    </source>
</evidence>
<comment type="caution">
    <text evidence="1">The sequence shown here is derived from an EMBL/GenBank/DDBJ whole genome shotgun (WGS) entry which is preliminary data.</text>
</comment>
<evidence type="ECO:0000313" key="2">
    <source>
        <dbReference type="Proteomes" id="UP000198841"/>
    </source>
</evidence>
<name>A0A1I4EHG5_9GAMM</name>
<proteinExistence type="predicted"/>
<sequence length="34" mass="3999">MNNGYLLNIRTRFLTFAENCSGFTKNQSLFVNRK</sequence>
<dbReference type="EMBL" id="FOSD01000018">
    <property type="protein sequence ID" value="SFL04440.1"/>
    <property type="molecule type" value="Genomic_DNA"/>
</dbReference>
<organism evidence="1 2">
    <name type="scientific">Candidatus Pantoea symbiotica</name>
    <dbReference type="NCBI Taxonomy" id="1884370"/>
    <lineage>
        <taxon>Bacteria</taxon>
        <taxon>Pseudomonadati</taxon>
        <taxon>Pseudomonadota</taxon>
        <taxon>Gammaproteobacteria</taxon>
        <taxon>Enterobacterales</taxon>
        <taxon>Erwiniaceae</taxon>
        <taxon>Pantoea</taxon>
    </lineage>
</organism>
<keyword evidence="2" id="KW-1185">Reference proteome</keyword>
<gene>
    <name evidence="1" type="ORF">SAMN05518863_1187</name>
</gene>
<protein>
    <submittedName>
        <fullName evidence="1">Uncharacterized protein</fullName>
    </submittedName>
</protein>